<feature type="domain" description="JmjC" evidence="4">
    <location>
        <begin position="113"/>
        <end position="253"/>
    </location>
</feature>
<dbReference type="RefSeq" id="WP_091297007.1">
    <property type="nucleotide sequence ID" value="NZ_FMDN01000009.1"/>
</dbReference>
<keyword evidence="6" id="KW-1185">Reference proteome</keyword>
<dbReference type="STRING" id="47864.GA0070560_109175"/>
<keyword evidence="3" id="KW-0408">Iron</keyword>
<protein>
    <submittedName>
        <fullName evidence="5">Ribosomal protein L16 Arg81 hydroxylase, contains JmjC domain</fullName>
    </submittedName>
</protein>
<gene>
    <name evidence="5" type="ORF">GA0070560_109175</name>
</gene>
<keyword evidence="2" id="KW-0479">Metal-binding</keyword>
<accession>A0A1C5IBZ7</accession>
<evidence type="ECO:0000256" key="1">
    <source>
        <dbReference type="ARBA" id="ARBA00001954"/>
    </source>
</evidence>
<evidence type="ECO:0000313" key="5">
    <source>
        <dbReference type="EMBL" id="SCG55559.1"/>
    </source>
</evidence>
<dbReference type="OrthoDB" id="9764016at2"/>
<dbReference type="InterPro" id="IPR039994">
    <property type="entry name" value="NO66-like"/>
</dbReference>
<sequence>MTVTAEGPATEVTGVVPTTLDDLVGDPARFFAQHWGNQPVVLRAHSDLSTLISEEEMWEELECGLLSRPYFTMFNEGVRTAISDMTQTRSVVGHELAGYVKPEQIRQDFAAGGTFKFNQAEHWHPRIRALVQGMQPHFRGGLESFVFLSPPRKTAMNAHMDGAHVFVLQVAGTKDWVIGRIDETAISDSALHEGEIRPDLRMETTLRPGDVLYMPHGCPHYATSTDVNSIHIAVTIEEPTAVDLANVYLASLLADERFTALSQRHHAMPLAEKVEQLRKLIDEFLGETDPDQQLAAAVTLRRLHR</sequence>
<name>A0A1C5IBZ7_9ACTN</name>
<evidence type="ECO:0000259" key="4">
    <source>
        <dbReference type="PROSITE" id="PS51184"/>
    </source>
</evidence>
<dbReference type="GO" id="GO:0046872">
    <property type="term" value="F:metal ion binding"/>
    <property type="evidence" value="ECO:0007669"/>
    <property type="project" value="UniProtKB-KW"/>
</dbReference>
<reference evidence="6" key="1">
    <citation type="submission" date="2016-06" db="EMBL/GenBank/DDBJ databases">
        <authorList>
            <person name="Varghese N."/>
        </authorList>
    </citation>
    <scope>NUCLEOTIDE SEQUENCE [LARGE SCALE GENOMIC DNA]</scope>
    <source>
        <strain evidence="6">DSM 43171</strain>
    </source>
</reference>
<dbReference type="EMBL" id="FMDN01000009">
    <property type="protein sequence ID" value="SCG55559.1"/>
    <property type="molecule type" value="Genomic_DNA"/>
</dbReference>
<dbReference type="Gene3D" id="2.60.120.650">
    <property type="entry name" value="Cupin"/>
    <property type="match status" value="1"/>
</dbReference>
<dbReference type="Proteomes" id="UP000199408">
    <property type="component" value="Unassembled WGS sequence"/>
</dbReference>
<dbReference type="PANTHER" id="PTHR13096">
    <property type="entry name" value="MINA53 MYC INDUCED NUCLEAR ANTIGEN"/>
    <property type="match status" value="1"/>
</dbReference>
<evidence type="ECO:0000313" key="6">
    <source>
        <dbReference type="Proteomes" id="UP000199408"/>
    </source>
</evidence>
<dbReference type="Pfam" id="PF08007">
    <property type="entry name" value="JmjC_2"/>
    <property type="match status" value="1"/>
</dbReference>
<dbReference type="PANTHER" id="PTHR13096:SF8">
    <property type="entry name" value="RIBOSOMAL OXYGENASE 1"/>
    <property type="match status" value="1"/>
</dbReference>
<keyword evidence="5" id="KW-0687">Ribonucleoprotein</keyword>
<dbReference type="AlphaFoldDB" id="A0A1C5IBZ7"/>
<dbReference type="InterPro" id="IPR003347">
    <property type="entry name" value="JmjC_dom"/>
</dbReference>
<evidence type="ECO:0000256" key="3">
    <source>
        <dbReference type="ARBA" id="ARBA00023004"/>
    </source>
</evidence>
<evidence type="ECO:0000256" key="2">
    <source>
        <dbReference type="ARBA" id="ARBA00022723"/>
    </source>
</evidence>
<proteinExistence type="predicted"/>
<dbReference type="GO" id="GO:0005840">
    <property type="term" value="C:ribosome"/>
    <property type="evidence" value="ECO:0007669"/>
    <property type="project" value="UniProtKB-KW"/>
</dbReference>
<dbReference type="SUPFAM" id="SSF51197">
    <property type="entry name" value="Clavaminate synthase-like"/>
    <property type="match status" value="1"/>
</dbReference>
<dbReference type="PROSITE" id="PS51184">
    <property type="entry name" value="JMJC"/>
    <property type="match status" value="1"/>
</dbReference>
<keyword evidence="5" id="KW-0689">Ribosomal protein</keyword>
<comment type="cofactor">
    <cofactor evidence="1">
        <name>Fe(2+)</name>
        <dbReference type="ChEBI" id="CHEBI:29033"/>
    </cofactor>
</comment>
<organism evidence="5 6">
    <name type="scientific">Micromonospora halophytica</name>
    <dbReference type="NCBI Taxonomy" id="47864"/>
    <lineage>
        <taxon>Bacteria</taxon>
        <taxon>Bacillati</taxon>
        <taxon>Actinomycetota</taxon>
        <taxon>Actinomycetes</taxon>
        <taxon>Micromonosporales</taxon>
        <taxon>Micromonosporaceae</taxon>
        <taxon>Micromonospora</taxon>
    </lineage>
</organism>